<dbReference type="InterPro" id="IPR038233">
    <property type="entry name" value="Colicin_D/E5_nuclease"/>
</dbReference>
<evidence type="ECO:0000259" key="1">
    <source>
        <dbReference type="Pfam" id="PF12106"/>
    </source>
</evidence>
<dbReference type="InterPro" id="IPR038234">
    <property type="entry name" value="Colicin_E5_C_sf"/>
</dbReference>
<evidence type="ECO:0000313" key="2">
    <source>
        <dbReference type="EMBL" id="TFY84981.1"/>
    </source>
</evidence>
<feature type="domain" description="Colicin E5 ribonuclease" evidence="1">
    <location>
        <begin position="2"/>
        <end position="31"/>
    </location>
</feature>
<proteinExistence type="predicted"/>
<dbReference type="InterPro" id="IPR021964">
    <property type="entry name" value="Colicin_E5_C"/>
</dbReference>
<dbReference type="EMBL" id="QUZT01000109">
    <property type="protein sequence ID" value="TFY84981.1"/>
    <property type="molecule type" value="Genomic_DNA"/>
</dbReference>
<dbReference type="Proteomes" id="UP000297734">
    <property type="component" value="Unassembled WGS sequence"/>
</dbReference>
<dbReference type="Pfam" id="PF12106">
    <property type="entry name" value="Colicin_E5"/>
    <property type="match status" value="1"/>
</dbReference>
<sequence length="33" mass="3718">MAKDGSYVVRNDRTGAIVQVSNKNDPKWVAPWD</sequence>
<dbReference type="GO" id="GO:0004540">
    <property type="term" value="F:RNA nuclease activity"/>
    <property type="evidence" value="ECO:0007669"/>
    <property type="project" value="InterPro"/>
</dbReference>
<dbReference type="AlphaFoldDB" id="A0A4Z0AF66"/>
<organism evidence="2 3">
    <name type="scientific">Pseudomonas nabeulensis</name>
    <dbReference type="NCBI Taxonomy" id="2293833"/>
    <lineage>
        <taxon>Bacteria</taxon>
        <taxon>Pseudomonadati</taxon>
        <taxon>Pseudomonadota</taxon>
        <taxon>Gammaproteobacteria</taxon>
        <taxon>Pseudomonadales</taxon>
        <taxon>Pseudomonadaceae</taxon>
        <taxon>Pseudomonas</taxon>
    </lineage>
</organism>
<dbReference type="OrthoDB" id="6905898at2"/>
<keyword evidence="3" id="KW-1185">Reference proteome</keyword>
<comment type="caution">
    <text evidence="2">The sequence shown here is derived from an EMBL/GenBank/DDBJ whole genome shotgun (WGS) entry which is preliminary data.</text>
</comment>
<reference evidence="2 3" key="1">
    <citation type="journal article" date="2019" name="Syst. Appl. Microbiol.">
        <title>New species of pathogenic Pseudomonas isolated from citrus in Tunisia: Proposal of Pseudomonas kairouanensis sp. nov. and Pseudomonas nabeulensis sp. nov.</title>
        <authorList>
            <person name="Oueslati M."/>
            <person name="Mulet M."/>
            <person name="Gomila M."/>
            <person name="Berge O."/>
            <person name="Hajlaoui M.R."/>
            <person name="Lalucat J."/>
            <person name="Sadfi-Zouaoui N."/>
            <person name="Garcia-Valdes E."/>
        </authorList>
    </citation>
    <scope>NUCLEOTIDE SEQUENCE [LARGE SCALE GENOMIC DNA]</scope>
    <source>
        <strain evidence="2 3">E10B</strain>
    </source>
</reference>
<gene>
    <name evidence="2" type="ORF">DYL61_30245</name>
</gene>
<dbReference type="SUPFAM" id="SSF102824">
    <property type="entry name" value="Colicin D/E5 nuclease domain"/>
    <property type="match status" value="1"/>
</dbReference>
<accession>A0A4Z0AF66</accession>
<name>A0A4Z0AF66_9PSED</name>
<evidence type="ECO:0000313" key="3">
    <source>
        <dbReference type="Proteomes" id="UP000297734"/>
    </source>
</evidence>
<protein>
    <recommendedName>
        <fullName evidence="1">Colicin E5 ribonuclease domain-containing protein</fullName>
    </recommendedName>
</protein>
<dbReference type="Gene3D" id="3.30.2310.30">
    <property type="match status" value="1"/>
</dbReference>